<dbReference type="RefSeq" id="XP_062765468.1">
    <property type="nucleotide sequence ID" value="XM_062905884.1"/>
</dbReference>
<reference evidence="1 2" key="1">
    <citation type="journal article" date="2023" name="bioRxiv">
        <title>High-quality genome assemblies of four members of thePodospora anserinaspecies complex.</title>
        <authorList>
            <person name="Ament-Velasquez S.L."/>
            <person name="Vogan A.A."/>
            <person name="Wallerman O."/>
            <person name="Hartmann F."/>
            <person name="Gautier V."/>
            <person name="Silar P."/>
            <person name="Giraud T."/>
            <person name="Johannesson H."/>
        </authorList>
    </citation>
    <scope>NUCLEOTIDE SEQUENCE [LARGE SCALE GENOMIC DNA]</scope>
    <source>
        <strain evidence="1 2">CBS 411.78</strain>
    </source>
</reference>
<dbReference type="Proteomes" id="UP001326199">
    <property type="component" value="Unassembled WGS sequence"/>
</dbReference>
<keyword evidence="2" id="KW-1185">Reference proteome</keyword>
<accession>A0ABR0HCD8</accession>
<dbReference type="GeneID" id="87925972"/>
<evidence type="ECO:0000313" key="1">
    <source>
        <dbReference type="EMBL" id="KAK4665502.1"/>
    </source>
</evidence>
<sequence>MVNLQLNVSSSSALRLARLKDIPQIGMIAASSFFYSSWFTYERSHHGKYPTDTLSSYRNSFRNAILDPDSIVLVVQDNLDQSESKHVHEALAGVYPPFEEQIPRDSLNKGKAVVSVATLPLLPGSLRHGQFQPNGTVHQTLTIRF</sequence>
<dbReference type="EMBL" id="JAFFHB010000005">
    <property type="protein sequence ID" value="KAK4665502.1"/>
    <property type="molecule type" value="Genomic_DNA"/>
</dbReference>
<evidence type="ECO:0000313" key="2">
    <source>
        <dbReference type="Proteomes" id="UP001326199"/>
    </source>
</evidence>
<gene>
    <name evidence="1" type="ORF">QC763_0063120</name>
</gene>
<protein>
    <submittedName>
        <fullName evidence="1">Uncharacterized protein</fullName>
    </submittedName>
</protein>
<proteinExistence type="predicted"/>
<organism evidence="1 2">
    <name type="scientific">Podospora pseudopauciseta</name>
    <dbReference type="NCBI Taxonomy" id="2093780"/>
    <lineage>
        <taxon>Eukaryota</taxon>
        <taxon>Fungi</taxon>
        <taxon>Dikarya</taxon>
        <taxon>Ascomycota</taxon>
        <taxon>Pezizomycotina</taxon>
        <taxon>Sordariomycetes</taxon>
        <taxon>Sordariomycetidae</taxon>
        <taxon>Sordariales</taxon>
        <taxon>Podosporaceae</taxon>
        <taxon>Podospora</taxon>
    </lineage>
</organism>
<name>A0ABR0HCD8_9PEZI</name>
<comment type="caution">
    <text evidence="1">The sequence shown here is derived from an EMBL/GenBank/DDBJ whole genome shotgun (WGS) entry which is preliminary data.</text>
</comment>